<proteinExistence type="inferred from homology"/>
<dbReference type="Gene3D" id="3.30.559.10">
    <property type="entry name" value="Chloramphenicol acetyltransferase-like domain"/>
    <property type="match status" value="2"/>
</dbReference>
<organism evidence="2 3">
    <name type="scientific">Eleusine coracana subsp. coracana</name>
    <dbReference type="NCBI Taxonomy" id="191504"/>
    <lineage>
        <taxon>Eukaryota</taxon>
        <taxon>Viridiplantae</taxon>
        <taxon>Streptophyta</taxon>
        <taxon>Embryophyta</taxon>
        <taxon>Tracheophyta</taxon>
        <taxon>Spermatophyta</taxon>
        <taxon>Magnoliopsida</taxon>
        <taxon>Liliopsida</taxon>
        <taxon>Poales</taxon>
        <taxon>Poaceae</taxon>
        <taxon>PACMAD clade</taxon>
        <taxon>Chloridoideae</taxon>
        <taxon>Cynodonteae</taxon>
        <taxon>Eleusininae</taxon>
        <taxon>Eleusine</taxon>
    </lineage>
</organism>
<comment type="similarity">
    <text evidence="1">Belongs to the plant acyltransferase family.</text>
</comment>
<reference evidence="2" key="2">
    <citation type="submission" date="2021-12" db="EMBL/GenBank/DDBJ databases">
        <title>Resequencing data analysis of finger millet.</title>
        <authorList>
            <person name="Hatakeyama M."/>
            <person name="Aluri S."/>
            <person name="Balachadran M.T."/>
            <person name="Sivarajan S.R."/>
            <person name="Poveda L."/>
            <person name="Shimizu-Inatsugi R."/>
            <person name="Schlapbach R."/>
            <person name="Sreeman S.M."/>
            <person name="Shimizu K.K."/>
        </authorList>
    </citation>
    <scope>NUCLEOTIDE SEQUENCE</scope>
</reference>
<sequence length="440" mass="47389">MSSPLVVGVTKSFPSLVGPAVATPASSLLLTAMDAAMASLPMAALFVFDRPIDQPAKRIRTALSRALVPYYPIAGRVASTPPDHHTISCTGEGVAFVAARAGCTLHDARLTDRSPAIPVDELTVTYAGGQYTNNKGPAGRPFLLMQVTEFSCGGFVVGVTWDHVVADGVGMAEFLQTIGESVRGVSSSPPSAVPVRLDTRLPDLPPPITSLANSLVNSAHNEFPCSYITLPMTFVNRIKAEYRERLNGEQPYCSSFEVFVAAIWKCRARATISDSADHHQQQDDSSPVALAFTANVRKQADAKDGYYGNLFTFGLAVATRGEVADGDILDLVNLVKDAKARVPYTFMDGAAYVGAEMGGRLRDLPVYDVLYVTSWWNLGFDEIDFGAGGPARVMGNMERRIVPACILCGRKDKADGVAAMAMCVRKEHEEAFYAELRRLK</sequence>
<name>A0AAV5FU29_ELECO</name>
<dbReference type="EMBL" id="BQKI01000096">
    <property type="protein sequence ID" value="GJN38456.1"/>
    <property type="molecule type" value="Genomic_DNA"/>
</dbReference>
<accession>A0AAV5FU29</accession>
<dbReference type="PANTHER" id="PTHR31147">
    <property type="entry name" value="ACYL TRANSFERASE 4"/>
    <property type="match status" value="1"/>
</dbReference>
<comment type="caution">
    <text evidence="2">The sequence shown here is derived from an EMBL/GenBank/DDBJ whole genome shotgun (WGS) entry which is preliminary data.</text>
</comment>
<gene>
    <name evidence="2" type="primary">gb27495</name>
    <name evidence="2" type="ORF">PR202_gb27495</name>
</gene>
<dbReference type="PANTHER" id="PTHR31147:SF30">
    <property type="entry name" value="10-DEACETYLBACCATIN III 10-O-ACETYLTRANSFERASE"/>
    <property type="match status" value="1"/>
</dbReference>
<protein>
    <submittedName>
        <fullName evidence="2">Uncharacterized protein</fullName>
    </submittedName>
</protein>
<evidence type="ECO:0000256" key="1">
    <source>
        <dbReference type="ARBA" id="ARBA00009861"/>
    </source>
</evidence>
<dbReference type="InterPro" id="IPR050898">
    <property type="entry name" value="Plant_acyltransferase"/>
</dbReference>
<dbReference type="Pfam" id="PF02458">
    <property type="entry name" value="Transferase"/>
    <property type="match status" value="1"/>
</dbReference>
<evidence type="ECO:0000313" key="3">
    <source>
        <dbReference type="Proteomes" id="UP001054889"/>
    </source>
</evidence>
<dbReference type="Proteomes" id="UP001054889">
    <property type="component" value="Unassembled WGS sequence"/>
</dbReference>
<dbReference type="GO" id="GO:0016747">
    <property type="term" value="F:acyltransferase activity, transferring groups other than amino-acyl groups"/>
    <property type="evidence" value="ECO:0007669"/>
    <property type="project" value="UniProtKB-ARBA"/>
</dbReference>
<reference evidence="2" key="1">
    <citation type="journal article" date="2018" name="DNA Res.">
        <title>Multiple hybrid de novo genome assembly of finger millet, an orphan allotetraploid crop.</title>
        <authorList>
            <person name="Hatakeyama M."/>
            <person name="Aluri S."/>
            <person name="Balachadran M.T."/>
            <person name="Sivarajan S.R."/>
            <person name="Patrignani A."/>
            <person name="Gruter S."/>
            <person name="Poveda L."/>
            <person name="Shimizu-Inatsugi R."/>
            <person name="Baeten J."/>
            <person name="Francoijs K.J."/>
            <person name="Nataraja K.N."/>
            <person name="Reddy Y.A.N."/>
            <person name="Phadnis S."/>
            <person name="Ravikumar R.L."/>
            <person name="Schlapbach R."/>
            <person name="Sreeman S.M."/>
            <person name="Shimizu K.K."/>
        </authorList>
    </citation>
    <scope>NUCLEOTIDE SEQUENCE</scope>
</reference>
<evidence type="ECO:0000313" key="2">
    <source>
        <dbReference type="EMBL" id="GJN38456.1"/>
    </source>
</evidence>
<dbReference type="AlphaFoldDB" id="A0AAV5FU29"/>
<dbReference type="InterPro" id="IPR023213">
    <property type="entry name" value="CAT-like_dom_sf"/>
</dbReference>
<keyword evidence="3" id="KW-1185">Reference proteome</keyword>